<dbReference type="RefSeq" id="YP_007003154.1">
    <property type="nucleotide sequence ID" value="NC_019485.1"/>
</dbReference>
<dbReference type="KEGG" id="vg:14006810"/>
<evidence type="ECO:0000313" key="2">
    <source>
        <dbReference type="Proteomes" id="UP000007263"/>
    </source>
</evidence>
<keyword evidence="2" id="KW-1185">Reference proteome</keyword>
<dbReference type="GeneID" id="14006810"/>
<accession>E9NIF6</accession>
<name>E9NIF6_9CAUD</name>
<proteinExistence type="predicted"/>
<gene>
    <name evidence="1" type="ORF">EcP1_gp31</name>
</gene>
<dbReference type="Proteomes" id="UP000007263">
    <property type="component" value="Segment"/>
</dbReference>
<sequence>MFKKIILSVCLFGFLSPVMADSADTYICDAYIMRPDAKDNLKVVSTTKQETALVISHKMTKIAIASREGKGICFPKLDKNTLLYNGDNCSFNKSTRFFLFEMPSGNYIGAHNCNFVGEHDDKHVN</sequence>
<organism evidence="1 2">
    <name type="scientific">Enterobacter phage EcP1</name>
    <dbReference type="NCBI Taxonomy" id="942016"/>
    <lineage>
        <taxon>Viruses</taxon>
        <taxon>Duplodnaviria</taxon>
        <taxon>Heunggongvirae</taxon>
        <taxon>Uroviricota</taxon>
        <taxon>Caudoviricetes</taxon>
        <taxon>Schitoviridae</taxon>
        <taxon>Eceepunavirus</taxon>
        <taxon>Eceepunavirus EcP1</taxon>
    </lineage>
</organism>
<protein>
    <submittedName>
        <fullName evidence="1">Uncharacterized protein</fullName>
    </submittedName>
</protein>
<reference evidence="1 2" key="1">
    <citation type="submission" date="2010-11" db="EMBL/GenBank/DDBJ databases">
        <title>Complete nucleotide sequence of the bacteriophage EcP1, a new member of the N4-like viruses.</title>
        <authorList>
            <person name="Zhu J."/>
            <person name="Rao X."/>
            <person name="Tan Y."/>
            <person name="Hu Z."/>
            <person name="Xiong K."/>
            <person name="Chen Z."/>
            <person name="Li S."/>
            <person name="Yang J."/>
            <person name="Jin X."/>
            <person name="Chen Y."/>
            <person name="Hu F."/>
        </authorList>
    </citation>
    <scope>NUCLEOTIDE SEQUENCE [LARGE SCALE GENOMIC DNA]</scope>
</reference>
<dbReference type="EMBL" id="HQ641380">
    <property type="protein sequence ID" value="ADU79182.1"/>
    <property type="molecule type" value="Genomic_DNA"/>
</dbReference>
<evidence type="ECO:0000313" key="1">
    <source>
        <dbReference type="EMBL" id="ADU79182.1"/>
    </source>
</evidence>